<feature type="compositionally biased region" description="Basic residues" evidence="1">
    <location>
        <begin position="77"/>
        <end position="91"/>
    </location>
</feature>
<evidence type="ECO:0000313" key="3">
    <source>
        <dbReference type="Proteomes" id="UP000829720"/>
    </source>
</evidence>
<evidence type="ECO:0000313" key="2">
    <source>
        <dbReference type="EMBL" id="KAI1893025.1"/>
    </source>
</evidence>
<evidence type="ECO:0000256" key="1">
    <source>
        <dbReference type="SAM" id="MobiDB-lite"/>
    </source>
</evidence>
<proteinExistence type="predicted"/>
<feature type="region of interest" description="Disordered" evidence="1">
    <location>
        <begin position="33"/>
        <end position="52"/>
    </location>
</feature>
<comment type="caution">
    <text evidence="2">The sequence shown here is derived from an EMBL/GenBank/DDBJ whole genome shotgun (WGS) entry which is preliminary data.</text>
</comment>
<keyword evidence="3" id="KW-1185">Reference proteome</keyword>
<dbReference type="EMBL" id="JAERUA010000012">
    <property type="protein sequence ID" value="KAI1893025.1"/>
    <property type="molecule type" value="Genomic_DNA"/>
</dbReference>
<name>A0A8T3DEV9_9TELE</name>
<feature type="region of interest" description="Disordered" evidence="1">
    <location>
        <begin position="65"/>
        <end position="91"/>
    </location>
</feature>
<protein>
    <submittedName>
        <fullName evidence="2">Uncharacterized protein</fullName>
    </submittedName>
</protein>
<dbReference type="Proteomes" id="UP000829720">
    <property type="component" value="Unassembled WGS sequence"/>
</dbReference>
<gene>
    <name evidence="2" type="ORF">AGOR_G00139630</name>
</gene>
<sequence>MILCVQGPRALLPVPAAEVVPLTMRTDAHLGFPTSSPPRCLQSPPSCGTPQKTCAPLPRPFATWTPQGGTGAPLPLARHRQSCRRLRRGPS</sequence>
<organism evidence="2 3">
    <name type="scientific">Albula goreensis</name>
    <dbReference type="NCBI Taxonomy" id="1534307"/>
    <lineage>
        <taxon>Eukaryota</taxon>
        <taxon>Metazoa</taxon>
        <taxon>Chordata</taxon>
        <taxon>Craniata</taxon>
        <taxon>Vertebrata</taxon>
        <taxon>Euteleostomi</taxon>
        <taxon>Actinopterygii</taxon>
        <taxon>Neopterygii</taxon>
        <taxon>Teleostei</taxon>
        <taxon>Albuliformes</taxon>
        <taxon>Albulidae</taxon>
        <taxon>Albula</taxon>
    </lineage>
</organism>
<feature type="compositionally biased region" description="Polar residues" evidence="1">
    <location>
        <begin position="43"/>
        <end position="52"/>
    </location>
</feature>
<accession>A0A8T3DEV9</accession>
<reference evidence="2" key="1">
    <citation type="submission" date="2021-01" db="EMBL/GenBank/DDBJ databases">
        <authorList>
            <person name="Zahm M."/>
            <person name="Roques C."/>
            <person name="Cabau C."/>
            <person name="Klopp C."/>
            <person name="Donnadieu C."/>
            <person name="Jouanno E."/>
            <person name="Lampietro C."/>
            <person name="Louis A."/>
            <person name="Herpin A."/>
            <person name="Echchiki A."/>
            <person name="Berthelot C."/>
            <person name="Parey E."/>
            <person name="Roest-Crollius H."/>
            <person name="Braasch I."/>
            <person name="Postlethwait J."/>
            <person name="Bobe J."/>
            <person name="Montfort J."/>
            <person name="Bouchez O."/>
            <person name="Begum T."/>
            <person name="Mejri S."/>
            <person name="Adams A."/>
            <person name="Chen W.-J."/>
            <person name="Guiguen Y."/>
        </authorList>
    </citation>
    <scope>NUCLEOTIDE SEQUENCE</scope>
    <source>
        <tissue evidence="2">Blood</tissue>
    </source>
</reference>
<dbReference type="AlphaFoldDB" id="A0A8T3DEV9"/>